<evidence type="ECO:0000313" key="2">
    <source>
        <dbReference type="Proteomes" id="UP001151760"/>
    </source>
</evidence>
<dbReference type="Proteomes" id="UP001151760">
    <property type="component" value="Unassembled WGS sequence"/>
</dbReference>
<keyword evidence="2" id="KW-1185">Reference proteome</keyword>
<accession>A0ABQ5B2U0</accession>
<organism evidence="1 2">
    <name type="scientific">Tanacetum coccineum</name>
    <dbReference type="NCBI Taxonomy" id="301880"/>
    <lineage>
        <taxon>Eukaryota</taxon>
        <taxon>Viridiplantae</taxon>
        <taxon>Streptophyta</taxon>
        <taxon>Embryophyta</taxon>
        <taxon>Tracheophyta</taxon>
        <taxon>Spermatophyta</taxon>
        <taxon>Magnoliopsida</taxon>
        <taxon>eudicotyledons</taxon>
        <taxon>Gunneridae</taxon>
        <taxon>Pentapetalae</taxon>
        <taxon>asterids</taxon>
        <taxon>campanulids</taxon>
        <taxon>Asterales</taxon>
        <taxon>Asteraceae</taxon>
        <taxon>Asteroideae</taxon>
        <taxon>Anthemideae</taxon>
        <taxon>Anthemidinae</taxon>
        <taxon>Tanacetum</taxon>
    </lineage>
</organism>
<gene>
    <name evidence="1" type="ORF">Tco_0842734</name>
</gene>
<sequence length="114" mass="13541">MMIVPVEEVYVEALQKFDRDDLDKLWSLVKERFSSIDSTDDKERILWLELKRLFEPDIDDILGHDIFMLVEKDYPLTRGLMTVILANKLQVDQSSEMANELLRKIFIQAERPRQ</sequence>
<comment type="caution">
    <text evidence="1">The sequence shown here is derived from an EMBL/GenBank/DDBJ whole genome shotgun (WGS) entry which is preliminary data.</text>
</comment>
<name>A0ABQ5B2U0_9ASTR</name>
<evidence type="ECO:0000313" key="1">
    <source>
        <dbReference type="EMBL" id="GJT08272.1"/>
    </source>
</evidence>
<protein>
    <submittedName>
        <fullName evidence="1">Uncharacterized protein</fullName>
    </submittedName>
</protein>
<dbReference type="EMBL" id="BQNB010012816">
    <property type="protein sequence ID" value="GJT08272.1"/>
    <property type="molecule type" value="Genomic_DNA"/>
</dbReference>
<proteinExistence type="predicted"/>
<reference evidence="1" key="2">
    <citation type="submission" date="2022-01" db="EMBL/GenBank/DDBJ databases">
        <authorList>
            <person name="Yamashiro T."/>
            <person name="Shiraishi A."/>
            <person name="Satake H."/>
            <person name="Nakayama K."/>
        </authorList>
    </citation>
    <scope>NUCLEOTIDE SEQUENCE</scope>
</reference>
<reference evidence="1" key="1">
    <citation type="journal article" date="2022" name="Int. J. Mol. Sci.">
        <title>Draft Genome of Tanacetum Coccineum: Genomic Comparison of Closely Related Tanacetum-Family Plants.</title>
        <authorList>
            <person name="Yamashiro T."/>
            <person name="Shiraishi A."/>
            <person name="Nakayama K."/>
            <person name="Satake H."/>
        </authorList>
    </citation>
    <scope>NUCLEOTIDE SEQUENCE</scope>
</reference>